<dbReference type="EMBL" id="JACJID010000007">
    <property type="protein sequence ID" value="MBA8930730.1"/>
    <property type="molecule type" value="Genomic_DNA"/>
</dbReference>
<gene>
    <name evidence="2" type="ORF">BC739_007977</name>
</gene>
<protein>
    <recommendedName>
        <fullName evidence="1">DNA primase/polymerase bifunctional N-terminal domain-containing protein</fullName>
    </recommendedName>
</protein>
<accession>A0ABR6BUY8</accession>
<keyword evidence="3" id="KW-1185">Reference proteome</keyword>
<dbReference type="Proteomes" id="UP000517916">
    <property type="component" value="Unassembled WGS sequence"/>
</dbReference>
<evidence type="ECO:0000259" key="1">
    <source>
        <dbReference type="SMART" id="SM00943"/>
    </source>
</evidence>
<evidence type="ECO:0000313" key="3">
    <source>
        <dbReference type="Proteomes" id="UP000517916"/>
    </source>
</evidence>
<dbReference type="SMART" id="SM00943">
    <property type="entry name" value="Prim-Pol"/>
    <property type="match status" value="1"/>
</dbReference>
<proteinExistence type="predicted"/>
<dbReference type="Pfam" id="PF09250">
    <property type="entry name" value="Prim-Pol"/>
    <property type="match status" value="1"/>
</dbReference>
<organism evidence="2 3">
    <name type="scientific">Kutzneria viridogrisea</name>
    <dbReference type="NCBI Taxonomy" id="47990"/>
    <lineage>
        <taxon>Bacteria</taxon>
        <taxon>Bacillati</taxon>
        <taxon>Actinomycetota</taxon>
        <taxon>Actinomycetes</taxon>
        <taxon>Pseudonocardiales</taxon>
        <taxon>Pseudonocardiaceae</taxon>
        <taxon>Kutzneria</taxon>
    </lineage>
</organism>
<name>A0ABR6BUY8_9PSEU</name>
<sequence length="222" mass="23911">MLQRPEYSRSTLLGAALFYARGMGWPVIPLTHLVLRHSLVTGCSCGQITCARPSSHPVDVGASREADTLSEWWSRAPYNLGLPTGQFVDALEVSAEAGAAVLRSLRTEGVALGPVLGLADRYQFLVKPGASISVYGALKALGQSAPQLKLRYLGLGDLLVAPPSMLPDQSVRWVVEPDLALRELPDALTLLPVLVRAASSRHGDDTVRAFSFTQHQARRICS</sequence>
<dbReference type="RefSeq" id="WP_025357441.1">
    <property type="nucleotide sequence ID" value="NZ_BAAABQ010000070.1"/>
</dbReference>
<dbReference type="InterPro" id="IPR015330">
    <property type="entry name" value="DNA_primase/pol_bifunc_N"/>
</dbReference>
<comment type="caution">
    <text evidence="2">The sequence shown here is derived from an EMBL/GenBank/DDBJ whole genome shotgun (WGS) entry which is preliminary data.</text>
</comment>
<evidence type="ECO:0000313" key="2">
    <source>
        <dbReference type="EMBL" id="MBA8930730.1"/>
    </source>
</evidence>
<reference evidence="2 3" key="1">
    <citation type="submission" date="2020-08" db="EMBL/GenBank/DDBJ databases">
        <title>Genomic Encyclopedia of Archaeal and Bacterial Type Strains, Phase II (KMG-II): from individual species to whole genera.</title>
        <authorList>
            <person name="Goeker M."/>
        </authorList>
    </citation>
    <scope>NUCLEOTIDE SEQUENCE [LARGE SCALE GENOMIC DNA]</scope>
    <source>
        <strain evidence="2 3">DSM 43850</strain>
    </source>
</reference>
<feature type="domain" description="DNA primase/polymerase bifunctional N-terminal" evidence="1">
    <location>
        <begin position="16"/>
        <end position="188"/>
    </location>
</feature>